<comment type="caution">
    <text evidence="1">The sequence shown here is derived from an EMBL/GenBank/DDBJ whole genome shotgun (WGS) entry which is preliminary data.</text>
</comment>
<gene>
    <name evidence="1" type="ORF">FYL31_07840</name>
</gene>
<protein>
    <submittedName>
        <fullName evidence="1">Uncharacterized protein</fullName>
    </submittedName>
</protein>
<evidence type="ECO:0000313" key="1">
    <source>
        <dbReference type="EMBL" id="TYL59461.1"/>
    </source>
</evidence>
<proteinExistence type="predicted"/>
<dbReference type="RefSeq" id="WP_148872462.1">
    <property type="nucleotide sequence ID" value="NZ_AP031452.1"/>
</dbReference>
<organism evidence="1 2">
    <name type="scientific">Agathobacter rectalis</name>
    <dbReference type="NCBI Taxonomy" id="39491"/>
    <lineage>
        <taxon>Bacteria</taxon>
        <taxon>Bacillati</taxon>
        <taxon>Bacillota</taxon>
        <taxon>Clostridia</taxon>
        <taxon>Lachnospirales</taxon>
        <taxon>Lachnospiraceae</taxon>
        <taxon>Agathobacter</taxon>
    </lineage>
</organism>
<sequence length="395" mass="46209">MMKKYLMYRYNSFLKDEGSTSLIRVHNKEYRIKKEIFTYEELLKCMSYFKELREVETLEEYTLQSKIVRFLMQIGVLNYSEVTYPDAKILRYLIKNYIDFDQMMISLANSDIEIKVIGHESEQLTKLLENRIQMYFGDFSSNKVTRKTQIIVVDQRNDLDKIEEAIANIEADNYIVMAFNANKESWIYSTKIKSEVIQMLDQFMCCSEKKVRFSDAFCAVAANYMVLMLMDSLSGYRKMFNTYCINSSLEIKNKSFYGLKLGADAFRKVKEDYVRIDESVTEAEALNRFIVKSKDIIDMNFEYEFKNDGNINRVITRVKDKEVIEAEGKNELLLDAAKESVTETIIKLFQSYGVKVSLALGFDEIKRLFASEKSVYAFDDKGIFSKEGVLIFRVD</sequence>
<name>A0A5S4VJU1_9FIRM</name>
<dbReference type="Proteomes" id="UP000324327">
    <property type="component" value="Unassembled WGS sequence"/>
</dbReference>
<dbReference type="AlphaFoldDB" id="A0A5S4VJU1"/>
<reference evidence="1 2" key="2">
    <citation type="submission" date="2019-09" db="EMBL/GenBank/DDBJ databases">
        <title>Strain-level analysis of Eubacterium rectale using genomes from metagenomes.</title>
        <authorList>
            <person name="Karcher N."/>
            <person name="Segata N."/>
        </authorList>
    </citation>
    <scope>NUCLEOTIDE SEQUENCE [LARGE SCALE GENOMIC DNA]</scope>
    <source>
        <strain evidence="1 2">T3WBe13</strain>
    </source>
</reference>
<reference evidence="1 2" key="1">
    <citation type="submission" date="2019-08" db="EMBL/GenBank/DDBJ databases">
        <authorList>
            <person name="Duncan S."/>
            <person name="Walker A."/>
        </authorList>
    </citation>
    <scope>NUCLEOTIDE SEQUENCE [LARGE SCALE GENOMIC DNA]</scope>
    <source>
        <strain evidence="1 2">T3WBe13</strain>
    </source>
</reference>
<accession>A0A5S4VJU1</accession>
<dbReference type="EMBL" id="VSTF01000007">
    <property type="protein sequence ID" value="TYL59461.1"/>
    <property type="molecule type" value="Genomic_DNA"/>
</dbReference>
<evidence type="ECO:0000313" key="2">
    <source>
        <dbReference type="Proteomes" id="UP000324327"/>
    </source>
</evidence>